<dbReference type="Pfam" id="PF00512">
    <property type="entry name" value="HisKA"/>
    <property type="match status" value="1"/>
</dbReference>
<evidence type="ECO:0000313" key="12">
    <source>
        <dbReference type="EMBL" id="GIQ69287.1"/>
    </source>
</evidence>
<keyword evidence="4" id="KW-0808">Transferase</keyword>
<dbReference type="Pfam" id="PF02518">
    <property type="entry name" value="HATPase_c"/>
    <property type="match status" value="1"/>
</dbReference>
<feature type="domain" description="GGDEF" evidence="11">
    <location>
        <begin position="183"/>
        <end position="312"/>
    </location>
</feature>
<feature type="transmembrane region" description="Helical" evidence="9">
    <location>
        <begin position="30"/>
        <end position="48"/>
    </location>
</feature>
<dbReference type="SUPFAM" id="SSF55073">
    <property type="entry name" value="Nucleotide cyclase"/>
    <property type="match status" value="1"/>
</dbReference>
<dbReference type="RefSeq" id="WP_213412090.1">
    <property type="nucleotide sequence ID" value="NZ_BOVK01000026.1"/>
</dbReference>
<feature type="transmembrane region" description="Helical" evidence="9">
    <location>
        <begin position="120"/>
        <end position="140"/>
    </location>
</feature>
<dbReference type="InterPro" id="IPR036097">
    <property type="entry name" value="HisK_dim/P_sf"/>
</dbReference>
<gene>
    <name evidence="12" type="ORF">XYCOK13_21110</name>
</gene>
<dbReference type="NCBIfam" id="TIGR00254">
    <property type="entry name" value="GGDEF"/>
    <property type="match status" value="1"/>
</dbReference>
<dbReference type="EMBL" id="BOVK01000026">
    <property type="protein sequence ID" value="GIQ69287.1"/>
    <property type="molecule type" value="Genomic_DNA"/>
</dbReference>
<dbReference type="PANTHER" id="PTHR43065:SF10">
    <property type="entry name" value="PEROXIDE STRESS-ACTIVATED HISTIDINE KINASE MAK3"/>
    <property type="match status" value="1"/>
</dbReference>
<evidence type="ECO:0000259" key="11">
    <source>
        <dbReference type="PROSITE" id="PS50887"/>
    </source>
</evidence>
<dbReference type="InterPro" id="IPR003594">
    <property type="entry name" value="HATPase_dom"/>
</dbReference>
<feature type="transmembrane region" description="Helical" evidence="9">
    <location>
        <begin position="6"/>
        <end position="23"/>
    </location>
</feature>
<dbReference type="Gene3D" id="1.10.287.130">
    <property type="match status" value="1"/>
</dbReference>
<keyword evidence="9" id="KW-0472">Membrane</keyword>
<comment type="caution">
    <text evidence="12">The sequence shown here is derived from an EMBL/GenBank/DDBJ whole genome shotgun (WGS) entry which is preliminary data.</text>
</comment>
<keyword evidence="6" id="KW-0418">Kinase</keyword>
<accession>A0A8J4H1M1</accession>
<evidence type="ECO:0000256" key="5">
    <source>
        <dbReference type="ARBA" id="ARBA00022741"/>
    </source>
</evidence>
<dbReference type="EC" id="2.7.13.3" evidence="2"/>
<evidence type="ECO:0000256" key="3">
    <source>
        <dbReference type="ARBA" id="ARBA00022553"/>
    </source>
</evidence>
<name>A0A8J4H1M1_9BACL</name>
<dbReference type="PANTHER" id="PTHR43065">
    <property type="entry name" value="SENSOR HISTIDINE KINASE"/>
    <property type="match status" value="1"/>
</dbReference>
<dbReference type="CDD" id="cd00082">
    <property type="entry name" value="HisKA"/>
    <property type="match status" value="1"/>
</dbReference>
<dbReference type="Proteomes" id="UP000677918">
    <property type="component" value="Unassembled WGS sequence"/>
</dbReference>
<comment type="catalytic activity">
    <reaction evidence="1">
        <text>ATP + protein L-histidine = ADP + protein N-phospho-L-histidine.</text>
        <dbReference type="EC" id="2.7.13.3"/>
    </reaction>
</comment>
<evidence type="ECO:0000313" key="13">
    <source>
        <dbReference type="Proteomes" id="UP000677918"/>
    </source>
</evidence>
<evidence type="ECO:0000256" key="4">
    <source>
        <dbReference type="ARBA" id="ARBA00022679"/>
    </source>
</evidence>
<evidence type="ECO:0000259" key="10">
    <source>
        <dbReference type="PROSITE" id="PS50109"/>
    </source>
</evidence>
<dbReference type="GO" id="GO:0005524">
    <property type="term" value="F:ATP binding"/>
    <property type="evidence" value="ECO:0007669"/>
    <property type="project" value="UniProtKB-KW"/>
</dbReference>
<dbReference type="PROSITE" id="PS50887">
    <property type="entry name" value="GGDEF"/>
    <property type="match status" value="1"/>
</dbReference>
<dbReference type="InterPro" id="IPR000160">
    <property type="entry name" value="GGDEF_dom"/>
</dbReference>
<dbReference type="Gene3D" id="3.30.70.270">
    <property type="match status" value="1"/>
</dbReference>
<dbReference type="SUPFAM" id="SSF47384">
    <property type="entry name" value="Homodimeric domain of signal transducing histidine kinase"/>
    <property type="match status" value="1"/>
</dbReference>
<keyword evidence="8" id="KW-0902">Two-component regulatory system</keyword>
<keyword evidence="9" id="KW-1133">Transmembrane helix</keyword>
<dbReference type="PRINTS" id="PR00344">
    <property type="entry name" value="BCTRLSENSOR"/>
</dbReference>
<keyword evidence="7" id="KW-0067">ATP-binding</keyword>
<dbReference type="AlphaFoldDB" id="A0A8J4H1M1"/>
<feature type="transmembrane region" description="Helical" evidence="9">
    <location>
        <begin position="95"/>
        <end position="114"/>
    </location>
</feature>
<dbReference type="SUPFAM" id="SSF55874">
    <property type="entry name" value="ATPase domain of HSP90 chaperone/DNA topoisomerase II/histidine kinase"/>
    <property type="match status" value="1"/>
</dbReference>
<feature type="domain" description="Histidine kinase" evidence="10">
    <location>
        <begin position="323"/>
        <end position="527"/>
    </location>
</feature>
<dbReference type="CDD" id="cd01949">
    <property type="entry name" value="GGDEF"/>
    <property type="match status" value="1"/>
</dbReference>
<evidence type="ECO:0000256" key="2">
    <source>
        <dbReference type="ARBA" id="ARBA00012438"/>
    </source>
</evidence>
<sequence length="544" mass="62002">MTIVLVRITAPLLVLLITLYVIIEYDVSSLTWMLTASGILMLTSALPGKPIVSGARFASLLAFAYTAKTDWLLILFLMLAFLHAHELKKPFKAKWVFASYGMSFLLLQWIAHSFANVSPVKTAICGLCFVAAYFLTYHYLDVHSRNKQLIDANLRLVSQDPLTGLLNFQEFHKRLHTLIQLENHLALVLIDCADLKSMNSEMGFLEGNRLLKKVAELMKRSFPDAYLLARCGGDEFALVLHRIDEEEILQRLEQFLEKRLPEMTGIQITYGKALYPENGRSKDELIQIAEEDMFMMKRKLWLKREEHMLRSEQLRVVGELASGMAHEIRNPLTTIKGFLQISKTNHYNIEPWYELILDEITRMSDLTGEFLQLSRNQTTMYEVEPLQHCLQRVKALVEAEAIRLGFQLEYLPYPKPLPVWMDQDKLIQVLINIVKNAFEAMEPGGKVTICNMVEHGQAIIDITDEGKGIPEDKLDEIFLPFYTTKDQGTGLGLSICHRIVLDHKGSMEVFSELGKGTTFRVKLPIHAESAEALLLSDTEEQVNA</sequence>
<dbReference type="InterPro" id="IPR029787">
    <property type="entry name" value="Nucleotide_cyclase"/>
</dbReference>
<dbReference type="InterPro" id="IPR003661">
    <property type="entry name" value="HisK_dim/P_dom"/>
</dbReference>
<dbReference type="InterPro" id="IPR036890">
    <property type="entry name" value="HATPase_C_sf"/>
</dbReference>
<reference evidence="12" key="1">
    <citation type="submission" date="2021-04" db="EMBL/GenBank/DDBJ databases">
        <title>Draft genome sequence of Xylanibacillus composti strain K13.</title>
        <authorList>
            <person name="Uke A."/>
            <person name="Chhe C."/>
            <person name="Baramee S."/>
            <person name="Kosugi A."/>
        </authorList>
    </citation>
    <scope>NUCLEOTIDE SEQUENCE</scope>
    <source>
        <strain evidence="12">K13</strain>
    </source>
</reference>
<keyword evidence="5" id="KW-0547">Nucleotide-binding</keyword>
<evidence type="ECO:0000256" key="1">
    <source>
        <dbReference type="ARBA" id="ARBA00000085"/>
    </source>
</evidence>
<evidence type="ECO:0000256" key="8">
    <source>
        <dbReference type="ARBA" id="ARBA00023012"/>
    </source>
</evidence>
<dbReference type="InterPro" id="IPR005467">
    <property type="entry name" value="His_kinase_dom"/>
</dbReference>
<organism evidence="12 13">
    <name type="scientific">Xylanibacillus composti</name>
    <dbReference type="NCBI Taxonomy" id="1572762"/>
    <lineage>
        <taxon>Bacteria</taxon>
        <taxon>Bacillati</taxon>
        <taxon>Bacillota</taxon>
        <taxon>Bacilli</taxon>
        <taxon>Bacillales</taxon>
        <taxon>Paenibacillaceae</taxon>
        <taxon>Xylanibacillus</taxon>
    </lineage>
</organism>
<dbReference type="InterPro" id="IPR004358">
    <property type="entry name" value="Sig_transdc_His_kin-like_C"/>
</dbReference>
<dbReference type="SMART" id="SM00388">
    <property type="entry name" value="HisKA"/>
    <property type="match status" value="1"/>
</dbReference>
<keyword evidence="9" id="KW-0812">Transmembrane</keyword>
<keyword evidence="3" id="KW-0597">Phosphoprotein</keyword>
<proteinExistence type="predicted"/>
<dbReference type="PROSITE" id="PS50109">
    <property type="entry name" value="HIS_KIN"/>
    <property type="match status" value="1"/>
</dbReference>
<evidence type="ECO:0000256" key="9">
    <source>
        <dbReference type="SAM" id="Phobius"/>
    </source>
</evidence>
<feature type="transmembrane region" description="Helical" evidence="9">
    <location>
        <begin position="60"/>
        <end position="83"/>
    </location>
</feature>
<dbReference type="Gene3D" id="3.30.565.10">
    <property type="entry name" value="Histidine kinase-like ATPase, C-terminal domain"/>
    <property type="match status" value="1"/>
</dbReference>
<dbReference type="SMART" id="SM00267">
    <property type="entry name" value="GGDEF"/>
    <property type="match status" value="1"/>
</dbReference>
<dbReference type="Pfam" id="PF00990">
    <property type="entry name" value="GGDEF"/>
    <property type="match status" value="1"/>
</dbReference>
<dbReference type="InterPro" id="IPR043128">
    <property type="entry name" value="Rev_trsase/Diguanyl_cyclase"/>
</dbReference>
<evidence type="ECO:0000256" key="6">
    <source>
        <dbReference type="ARBA" id="ARBA00022777"/>
    </source>
</evidence>
<dbReference type="GO" id="GO:0000155">
    <property type="term" value="F:phosphorelay sensor kinase activity"/>
    <property type="evidence" value="ECO:0007669"/>
    <property type="project" value="InterPro"/>
</dbReference>
<evidence type="ECO:0000256" key="7">
    <source>
        <dbReference type="ARBA" id="ARBA00022840"/>
    </source>
</evidence>
<dbReference type="SMART" id="SM00387">
    <property type="entry name" value="HATPase_c"/>
    <property type="match status" value="1"/>
</dbReference>
<protein>
    <recommendedName>
        <fullName evidence="2">histidine kinase</fullName>
        <ecNumber evidence="2">2.7.13.3</ecNumber>
    </recommendedName>
</protein>
<keyword evidence="13" id="KW-1185">Reference proteome</keyword>